<dbReference type="AlphaFoldDB" id="A0AAN7RPK5"/>
<dbReference type="EMBL" id="JAUNZN010000018">
    <property type="protein sequence ID" value="KAK4810905.1"/>
    <property type="molecule type" value="Genomic_DNA"/>
</dbReference>
<name>A0AAN7RPK5_MYCAM</name>
<gene>
    <name evidence="1" type="ORF">QYF61_013313</name>
</gene>
<comment type="caution">
    <text evidence="1">The sequence shown here is derived from an EMBL/GenBank/DDBJ whole genome shotgun (WGS) entry which is preliminary data.</text>
</comment>
<protein>
    <submittedName>
        <fullName evidence="1">Uncharacterized protein</fullName>
    </submittedName>
</protein>
<dbReference type="Proteomes" id="UP001333110">
    <property type="component" value="Unassembled WGS sequence"/>
</dbReference>
<organism evidence="1 2">
    <name type="scientific">Mycteria americana</name>
    <name type="common">Wood stork</name>
    <dbReference type="NCBI Taxonomy" id="33587"/>
    <lineage>
        <taxon>Eukaryota</taxon>
        <taxon>Metazoa</taxon>
        <taxon>Chordata</taxon>
        <taxon>Craniata</taxon>
        <taxon>Vertebrata</taxon>
        <taxon>Euteleostomi</taxon>
        <taxon>Archelosauria</taxon>
        <taxon>Archosauria</taxon>
        <taxon>Dinosauria</taxon>
        <taxon>Saurischia</taxon>
        <taxon>Theropoda</taxon>
        <taxon>Coelurosauria</taxon>
        <taxon>Aves</taxon>
        <taxon>Neognathae</taxon>
        <taxon>Neoaves</taxon>
        <taxon>Aequornithes</taxon>
        <taxon>Ciconiiformes</taxon>
        <taxon>Ciconiidae</taxon>
        <taxon>Mycteria</taxon>
    </lineage>
</organism>
<reference evidence="1 2" key="1">
    <citation type="journal article" date="2023" name="J. Hered.">
        <title>Chromosome-level genome of the wood stork (Mycteria americana) provides insight into avian chromosome evolution.</title>
        <authorList>
            <person name="Flamio R. Jr."/>
            <person name="Ramstad K.M."/>
        </authorList>
    </citation>
    <scope>NUCLEOTIDE SEQUENCE [LARGE SCALE GENOMIC DNA]</scope>
    <source>
        <strain evidence="1">JAX WOST 10</strain>
    </source>
</reference>
<accession>A0AAN7RPK5</accession>
<sequence length="82" mass="9444">MPSQSLSSNRYPPANSPQFIYTERDVICKRRIRDNIGPLLDEVSHLTNRDVDKAETLNAFFSSVFNTSYGPWDPPEPYVERP</sequence>
<evidence type="ECO:0000313" key="1">
    <source>
        <dbReference type="EMBL" id="KAK4810905.1"/>
    </source>
</evidence>
<proteinExistence type="predicted"/>
<keyword evidence="2" id="KW-1185">Reference proteome</keyword>
<evidence type="ECO:0000313" key="2">
    <source>
        <dbReference type="Proteomes" id="UP001333110"/>
    </source>
</evidence>